<gene>
    <name evidence="2" type="ORF">AVEN_65624_1</name>
</gene>
<protein>
    <submittedName>
        <fullName evidence="2">Uncharacterized protein</fullName>
    </submittedName>
</protein>
<sequence length="89" mass="10095">MRFSHQHPSAEPIEETCSAKRRDPRTEPTDTFVNWRRGVTKYATARINNDEVADLALCCGRKNLSQWVDESLIFSLGDGCGLGRELQNK</sequence>
<evidence type="ECO:0000313" key="2">
    <source>
        <dbReference type="EMBL" id="GBM58930.1"/>
    </source>
</evidence>
<dbReference type="Proteomes" id="UP000499080">
    <property type="component" value="Unassembled WGS sequence"/>
</dbReference>
<evidence type="ECO:0000313" key="3">
    <source>
        <dbReference type="Proteomes" id="UP000499080"/>
    </source>
</evidence>
<reference evidence="2 3" key="1">
    <citation type="journal article" date="2019" name="Sci. Rep.">
        <title>Orb-weaving spider Araneus ventricosus genome elucidates the spidroin gene catalogue.</title>
        <authorList>
            <person name="Kono N."/>
            <person name="Nakamura H."/>
            <person name="Ohtoshi R."/>
            <person name="Moran D.A.P."/>
            <person name="Shinohara A."/>
            <person name="Yoshida Y."/>
            <person name="Fujiwara M."/>
            <person name="Mori M."/>
            <person name="Tomita M."/>
            <person name="Arakawa K."/>
        </authorList>
    </citation>
    <scope>NUCLEOTIDE SEQUENCE [LARGE SCALE GENOMIC DNA]</scope>
</reference>
<feature type="compositionally biased region" description="Basic and acidic residues" evidence="1">
    <location>
        <begin position="17"/>
        <end position="28"/>
    </location>
</feature>
<proteinExistence type="predicted"/>
<evidence type="ECO:0000256" key="1">
    <source>
        <dbReference type="SAM" id="MobiDB-lite"/>
    </source>
</evidence>
<accession>A0A4Y2GYR4</accession>
<dbReference type="EMBL" id="BGPR01001657">
    <property type="protein sequence ID" value="GBM58930.1"/>
    <property type="molecule type" value="Genomic_DNA"/>
</dbReference>
<dbReference type="AlphaFoldDB" id="A0A4Y2GYR4"/>
<feature type="region of interest" description="Disordered" evidence="1">
    <location>
        <begin position="1"/>
        <end position="30"/>
    </location>
</feature>
<name>A0A4Y2GYR4_ARAVE</name>
<organism evidence="2 3">
    <name type="scientific">Araneus ventricosus</name>
    <name type="common">Orbweaver spider</name>
    <name type="synonym">Epeira ventricosa</name>
    <dbReference type="NCBI Taxonomy" id="182803"/>
    <lineage>
        <taxon>Eukaryota</taxon>
        <taxon>Metazoa</taxon>
        <taxon>Ecdysozoa</taxon>
        <taxon>Arthropoda</taxon>
        <taxon>Chelicerata</taxon>
        <taxon>Arachnida</taxon>
        <taxon>Araneae</taxon>
        <taxon>Araneomorphae</taxon>
        <taxon>Entelegynae</taxon>
        <taxon>Araneoidea</taxon>
        <taxon>Araneidae</taxon>
        <taxon>Araneus</taxon>
    </lineage>
</organism>
<comment type="caution">
    <text evidence="2">The sequence shown here is derived from an EMBL/GenBank/DDBJ whole genome shotgun (WGS) entry which is preliminary data.</text>
</comment>
<keyword evidence="3" id="KW-1185">Reference proteome</keyword>